<sequence length="93" mass="10315">MLALGWFGVTLLRQRQLLRCQLRQVHSRCANATVSWRRAVGLVLGIIVLLLGQRRSSRVLKRIGFALSVCAAVLYLKGLPFGAFHSPLATTSR</sequence>
<evidence type="ECO:0000256" key="1">
    <source>
        <dbReference type="SAM" id="Phobius"/>
    </source>
</evidence>
<feature type="transmembrane region" description="Helical" evidence="1">
    <location>
        <begin position="36"/>
        <end position="52"/>
    </location>
</feature>
<reference evidence="2 3" key="1">
    <citation type="submission" date="2018-01" db="EMBL/GenBank/DDBJ databases">
        <title>The complete genome sequence of Chromatium okenii LaCa, a purple sulfur bacterium with a turbulent life.</title>
        <authorList>
            <person name="Luedin S.M."/>
            <person name="Liechti N."/>
            <person name="Storelli N."/>
            <person name="Danza F."/>
            <person name="Wittwer M."/>
            <person name="Pothier J.F."/>
            <person name="Tonolla M.A."/>
        </authorList>
    </citation>
    <scope>NUCLEOTIDE SEQUENCE [LARGE SCALE GENOMIC DNA]</scope>
    <source>
        <strain evidence="2 3">LaCa</strain>
    </source>
</reference>
<protein>
    <submittedName>
        <fullName evidence="2">Uncharacterized protein</fullName>
    </submittedName>
</protein>
<keyword evidence="3" id="KW-1185">Reference proteome</keyword>
<accession>A0A2S7XSJ5</accession>
<dbReference type="EMBL" id="PPGH01000034">
    <property type="protein sequence ID" value="PQJ96513.1"/>
    <property type="molecule type" value="Genomic_DNA"/>
</dbReference>
<comment type="caution">
    <text evidence="2">The sequence shown here is derived from an EMBL/GenBank/DDBJ whole genome shotgun (WGS) entry which is preliminary data.</text>
</comment>
<organism evidence="2 3">
    <name type="scientific">Chromatium okenii</name>
    <dbReference type="NCBI Taxonomy" id="61644"/>
    <lineage>
        <taxon>Bacteria</taxon>
        <taxon>Pseudomonadati</taxon>
        <taxon>Pseudomonadota</taxon>
        <taxon>Gammaproteobacteria</taxon>
        <taxon>Chromatiales</taxon>
        <taxon>Chromatiaceae</taxon>
        <taxon>Chromatium</taxon>
    </lineage>
</organism>
<dbReference type="AlphaFoldDB" id="A0A2S7XSJ5"/>
<evidence type="ECO:0000313" key="3">
    <source>
        <dbReference type="Proteomes" id="UP000239936"/>
    </source>
</evidence>
<keyword evidence="1" id="KW-0812">Transmembrane</keyword>
<feature type="transmembrane region" description="Helical" evidence="1">
    <location>
        <begin position="64"/>
        <end position="84"/>
    </location>
</feature>
<proteinExistence type="predicted"/>
<dbReference type="Proteomes" id="UP000239936">
    <property type="component" value="Unassembled WGS sequence"/>
</dbReference>
<keyword evidence="1" id="KW-0472">Membrane</keyword>
<gene>
    <name evidence="2" type="ORF">CXB77_06645</name>
</gene>
<name>A0A2S7XSJ5_9GAMM</name>
<keyword evidence="1" id="KW-1133">Transmembrane helix</keyword>
<evidence type="ECO:0000313" key="2">
    <source>
        <dbReference type="EMBL" id="PQJ96513.1"/>
    </source>
</evidence>